<dbReference type="EMBL" id="BAAAZR010000020">
    <property type="protein sequence ID" value="GAA3826127.1"/>
    <property type="molecule type" value="Genomic_DNA"/>
</dbReference>
<protein>
    <recommendedName>
        <fullName evidence="4">Transposase DDE domain-containing protein</fullName>
    </recommendedName>
</protein>
<feature type="region of interest" description="Disordered" evidence="1">
    <location>
        <begin position="57"/>
        <end position="101"/>
    </location>
</feature>
<evidence type="ECO:0000313" key="2">
    <source>
        <dbReference type="EMBL" id="GAA3826127.1"/>
    </source>
</evidence>
<evidence type="ECO:0008006" key="4">
    <source>
        <dbReference type="Google" id="ProtNLM"/>
    </source>
</evidence>
<comment type="caution">
    <text evidence="2">The sequence shown here is derived from an EMBL/GenBank/DDBJ whole genome shotgun (WGS) entry which is preliminary data.</text>
</comment>
<dbReference type="Proteomes" id="UP001500888">
    <property type="component" value="Unassembled WGS sequence"/>
</dbReference>
<sequence length="101" mass="11252">MERCFGKLKQWRAIATRFDKIASRYLAGTTIGCLMRAGAFPDPVGCRISTSFRIYQATPDGRTPASRTSRQATSTCRGSKETSKPAGMPFMVPTRRKPTRF</sequence>
<feature type="compositionally biased region" description="Polar residues" evidence="1">
    <location>
        <begin position="65"/>
        <end position="77"/>
    </location>
</feature>
<keyword evidence="3" id="KW-1185">Reference proteome</keyword>
<organism evidence="2 3">
    <name type="scientific">Sphaerisporangium flaviroseum</name>
    <dbReference type="NCBI Taxonomy" id="509199"/>
    <lineage>
        <taxon>Bacteria</taxon>
        <taxon>Bacillati</taxon>
        <taxon>Actinomycetota</taxon>
        <taxon>Actinomycetes</taxon>
        <taxon>Streptosporangiales</taxon>
        <taxon>Streptosporangiaceae</taxon>
        <taxon>Sphaerisporangium</taxon>
    </lineage>
</organism>
<name>A0ABP7IT62_9ACTN</name>
<evidence type="ECO:0000256" key="1">
    <source>
        <dbReference type="SAM" id="MobiDB-lite"/>
    </source>
</evidence>
<proteinExistence type="predicted"/>
<gene>
    <name evidence="2" type="ORF">GCM10022226_53590</name>
</gene>
<reference evidence="3" key="1">
    <citation type="journal article" date="2019" name="Int. J. Syst. Evol. Microbiol.">
        <title>The Global Catalogue of Microorganisms (GCM) 10K type strain sequencing project: providing services to taxonomists for standard genome sequencing and annotation.</title>
        <authorList>
            <consortium name="The Broad Institute Genomics Platform"/>
            <consortium name="The Broad Institute Genome Sequencing Center for Infectious Disease"/>
            <person name="Wu L."/>
            <person name="Ma J."/>
        </authorList>
    </citation>
    <scope>NUCLEOTIDE SEQUENCE [LARGE SCALE GENOMIC DNA]</scope>
    <source>
        <strain evidence="3">JCM 16908</strain>
    </source>
</reference>
<evidence type="ECO:0000313" key="3">
    <source>
        <dbReference type="Proteomes" id="UP001500888"/>
    </source>
</evidence>
<accession>A0ABP7IT62</accession>